<dbReference type="RefSeq" id="WP_219964850.1">
    <property type="nucleotide sequence ID" value="NZ_JAGFNZ010000002.1"/>
</dbReference>
<protein>
    <submittedName>
        <fullName evidence="1">Uncharacterized protein</fullName>
    </submittedName>
</protein>
<sequence>MEILGLDEIRKRIDESNRNAAINNRNLYPIQEQATLMEIWEYVNFNCDPLCACNHYNRTKQWKLKSGLVFEDIIGAYLRMFVDARRHQCIADIVGQEKVDYSKLPHRIKGAVESLIYLKDNWDRLYEKASINMKTLLCDDWCDEFWKNEFNFPISDSVYKAKRYSILLPNICIPYDNASRNKIKRFLGVSNSSTYFEMLQKLRKSVIEILDNEKSDLATFQKLDDPLKAINFEYDKIALRRDDTNYGNYYLPLERPISRVIDKMFYKPTI</sequence>
<organism evidence="1 2">
    <name type="scientific">Caproiciproducens faecalis</name>
    <dbReference type="NCBI Taxonomy" id="2820301"/>
    <lineage>
        <taxon>Bacteria</taxon>
        <taxon>Bacillati</taxon>
        <taxon>Bacillota</taxon>
        <taxon>Clostridia</taxon>
        <taxon>Eubacteriales</taxon>
        <taxon>Acutalibacteraceae</taxon>
        <taxon>Caproiciproducens</taxon>
    </lineage>
</organism>
<dbReference type="Proteomes" id="UP000719942">
    <property type="component" value="Unassembled WGS sequence"/>
</dbReference>
<dbReference type="EMBL" id="JAGFNZ010000002">
    <property type="protein sequence ID" value="MBW7572445.1"/>
    <property type="molecule type" value="Genomic_DNA"/>
</dbReference>
<accession>A0ABS7DMB7</accession>
<proteinExistence type="predicted"/>
<evidence type="ECO:0000313" key="1">
    <source>
        <dbReference type="EMBL" id="MBW7572445.1"/>
    </source>
</evidence>
<keyword evidence="2" id="KW-1185">Reference proteome</keyword>
<evidence type="ECO:0000313" key="2">
    <source>
        <dbReference type="Proteomes" id="UP000719942"/>
    </source>
</evidence>
<name>A0ABS7DMB7_9FIRM</name>
<gene>
    <name evidence="1" type="ORF">J5W02_06420</name>
</gene>
<comment type="caution">
    <text evidence="1">The sequence shown here is derived from an EMBL/GenBank/DDBJ whole genome shotgun (WGS) entry which is preliminary data.</text>
</comment>
<reference evidence="1 2" key="1">
    <citation type="submission" date="2021-03" db="EMBL/GenBank/DDBJ databases">
        <title>Caproiciproducens sp. nov. isolated from feces of cow.</title>
        <authorList>
            <person name="Choi J.-Y."/>
        </authorList>
    </citation>
    <scope>NUCLEOTIDE SEQUENCE [LARGE SCALE GENOMIC DNA]</scope>
    <source>
        <strain evidence="1 2">AGMB10547</strain>
    </source>
</reference>